<organism evidence="2 3">
    <name type="scientific">Mucuna pruriens</name>
    <name type="common">Velvet bean</name>
    <name type="synonym">Dolichos pruriens</name>
    <dbReference type="NCBI Taxonomy" id="157652"/>
    <lineage>
        <taxon>Eukaryota</taxon>
        <taxon>Viridiplantae</taxon>
        <taxon>Streptophyta</taxon>
        <taxon>Embryophyta</taxon>
        <taxon>Tracheophyta</taxon>
        <taxon>Spermatophyta</taxon>
        <taxon>Magnoliopsida</taxon>
        <taxon>eudicotyledons</taxon>
        <taxon>Gunneridae</taxon>
        <taxon>Pentapetalae</taxon>
        <taxon>rosids</taxon>
        <taxon>fabids</taxon>
        <taxon>Fabales</taxon>
        <taxon>Fabaceae</taxon>
        <taxon>Papilionoideae</taxon>
        <taxon>50 kb inversion clade</taxon>
        <taxon>NPAAA clade</taxon>
        <taxon>indigoferoid/millettioid clade</taxon>
        <taxon>Phaseoleae</taxon>
        <taxon>Mucuna</taxon>
    </lineage>
</organism>
<gene>
    <name evidence="2" type="ORF">CR513_26227</name>
</gene>
<keyword evidence="3" id="KW-1185">Reference proteome</keyword>
<feature type="domain" description="G-patch" evidence="1">
    <location>
        <begin position="11"/>
        <end position="57"/>
    </location>
</feature>
<dbReference type="AlphaFoldDB" id="A0A371GML3"/>
<evidence type="ECO:0000313" key="3">
    <source>
        <dbReference type="Proteomes" id="UP000257109"/>
    </source>
</evidence>
<dbReference type="OrthoDB" id="101614at2759"/>
<sequence>MGAKRGGDMSPLRAATKIMIKKGYRVGKGLGKHLDGITRPVQVSGNLGKLGLSYQLQGRTLRKMPIGSRKRIGHLQKYFVNNGFANQVEEEADQLEERGLEDYVNPCLDLTAAVNWVVFDLPKKEVKVGTVMHPEDRINLVQLVEEYVDIFAWSY</sequence>
<protein>
    <recommendedName>
        <fullName evidence="1">G-patch domain-containing protein</fullName>
    </recommendedName>
</protein>
<reference evidence="2" key="1">
    <citation type="submission" date="2018-05" db="EMBL/GenBank/DDBJ databases">
        <title>Draft genome of Mucuna pruriens seed.</title>
        <authorList>
            <person name="Nnadi N.E."/>
            <person name="Vos R."/>
            <person name="Hasami M.H."/>
            <person name="Devisetty U.K."/>
            <person name="Aguiy J.C."/>
        </authorList>
    </citation>
    <scope>NUCLEOTIDE SEQUENCE [LARGE SCALE GENOMIC DNA]</scope>
    <source>
        <strain evidence="2">JCA_2017</strain>
    </source>
</reference>
<dbReference type="EMBL" id="QJKJ01005044">
    <property type="protein sequence ID" value="RDX91740.1"/>
    <property type="molecule type" value="Genomic_DNA"/>
</dbReference>
<proteinExistence type="predicted"/>
<dbReference type="InterPro" id="IPR000467">
    <property type="entry name" value="G_patch_dom"/>
</dbReference>
<dbReference type="Pfam" id="PF01585">
    <property type="entry name" value="G-patch"/>
    <property type="match status" value="1"/>
</dbReference>
<dbReference type="GO" id="GO:0003676">
    <property type="term" value="F:nucleic acid binding"/>
    <property type="evidence" value="ECO:0007669"/>
    <property type="project" value="InterPro"/>
</dbReference>
<accession>A0A371GML3</accession>
<name>A0A371GML3_MUCPR</name>
<evidence type="ECO:0000259" key="1">
    <source>
        <dbReference type="PROSITE" id="PS50174"/>
    </source>
</evidence>
<dbReference type="PROSITE" id="PS50174">
    <property type="entry name" value="G_PATCH"/>
    <property type="match status" value="1"/>
</dbReference>
<dbReference type="SMART" id="SM00443">
    <property type="entry name" value="G_patch"/>
    <property type="match status" value="1"/>
</dbReference>
<evidence type="ECO:0000313" key="2">
    <source>
        <dbReference type="EMBL" id="RDX91740.1"/>
    </source>
</evidence>
<dbReference type="Proteomes" id="UP000257109">
    <property type="component" value="Unassembled WGS sequence"/>
</dbReference>
<comment type="caution">
    <text evidence="2">The sequence shown here is derived from an EMBL/GenBank/DDBJ whole genome shotgun (WGS) entry which is preliminary data.</text>
</comment>
<feature type="non-terminal residue" evidence="2">
    <location>
        <position position="1"/>
    </location>
</feature>